<keyword evidence="2 4" id="KW-0418">Kinase</keyword>
<dbReference type="GO" id="GO:0004371">
    <property type="term" value="F:glycerone kinase activity"/>
    <property type="evidence" value="ECO:0007669"/>
    <property type="project" value="InterPro"/>
</dbReference>
<protein>
    <submittedName>
        <fullName evidence="4">PEP-dependent dihydroxyacetone kinase, ADP-binding subunit DhaL</fullName>
        <ecNumber evidence="4">2.7.-.-</ecNumber>
    </submittedName>
</protein>
<dbReference type="Proteomes" id="UP000266178">
    <property type="component" value="Unassembled WGS sequence"/>
</dbReference>
<evidence type="ECO:0000259" key="3">
    <source>
        <dbReference type="PROSITE" id="PS51480"/>
    </source>
</evidence>
<organism evidence="4 5">
    <name type="scientific">Meiothermus granaticius NBRC 107808</name>
    <dbReference type="NCBI Taxonomy" id="1227551"/>
    <lineage>
        <taxon>Bacteria</taxon>
        <taxon>Thermotogati</taxon>
        <taxon>Deinococcota</taxon>
        <taxon>Deinococci</taxon>
        <taxon>Thermales</taxon>
        <taxon>Thermaceae</taxon>
        <taxon>Meiothermus</taxon>
    </lineage>
</organism>
<dbReference type="Gene3D" id="1.25.40.340">
    <property type="match status" value="1"/>
</dbReference>
<accession>A0A399F8P4</accession>
<dbReference type="GO" id="GO:0019563">
    <property type="term" value="P:glycerol catabolic process"/>
    <property type="evidence" value="ECO:0007669"/>
    <property type="project" value="TreeGrafter"/>
</dbReference>
<dbReference type="EC" id="2.7.-.-" evidence="4"/>
<dbReference type="PROSITE" id="PS51480">
    <property type="entry name" value="DHAL"/>
    <property type="match status" value="1"/>
</dbReference>
<feature type="domain" description="DhaL" evidence="3">
    <location>
        <begin position="6"/>
        <end position="207"/>
    </location>
</feature>
<sequence length="218" mass="22285">MDFTGTAIADALTRAAHRLVALRDRLNALDAAMGDGDSGLTAEKGATGLLEFLAANPPPADLGKWLAQAGMAYNRAAPSTMGALVATAFMRAGKEVQGKALLDAPDLARMLLAASQGIQERGKAQPGDKTILDALHPAAEAFSAAIAAGEGPEVAGQKALEAARRGRDAAIPLRSRVGRANWVGERTEGQPDPGTVLFVAALEAVLGAEPSEPGSTRA</sequence>
<evidence type="ECO:0000256" key="2">
    <source>
        <dbReference type="ARBA" id="ARBA00022777"/>
    </source>
</evidence>
<dbReference type="SMART" id="SM01120">
    <property type="entry name" value="Dak2"/>
    <property type="match status" value="1"/>
</dbReference>
<dbReference type="OrthoDB" id="9800291at2"/>
<dbReference type="FunFam" id="1.25.40.340:FF:000002">
    <property type="entry name" value="Dihydroxyacetone kinase, L subunit"/>
    <property type="match status" value="1"/>
</dbReference>
<keyword evidence="5" id="KW-1185">Reference proteome</keyword>
<dbReference type="SUPFAM" id="SSF101473">
    <property type="entry name" value="DhaL-like"/>
    <property type="match status" value="1"/>
</dbReference>
<dbReference type="RefSeq" id="WP_119357006.1">
    <property type="nucleotide sequence ID" value="NZ_BJXM01000017.1"/>
</dbReference>
<dbReference type="PANTHER" id="PTHR28629:SF4">
    <property type="entry name" value="TRIOKINASE_FMN CYCLASE"/>
    <property type="match status" value="1"/>
</dbReference>
<name>A0A399F8P4_9DEIN</name>
<dbReference type="InterPro" id="IPR004007">
    <property type="entry name" value="DhaL_dom"/>
</dbReference>
<dbReference type="InterPro" id="IPR050861">
    <property type="entry name" value="Dihydroxyacetone_Kinase"/>
</dbReference>
<evidence type="ECO:0000313" key="4">
    <source>
        <dbReference type="EMBL" id="RIH92608.1"/>
    </source>
</evidence>
<gene>
    <name evidence="4" type="primary">dhaL</name>
    <name evidence="4" type="ORF">Mgrana_01509</name>
</gene>
<reference evidence="4 5" key="1">
    <citation type="submission" date="2018-08" db="EMBL/GenBank/DDBJ databases">
        <title>Meiothermus granaticius genome AF-68 sequencing project.</title>
        <authorList>
            <person name="Da Costa M.S."/>
            <person name="Albuquerque L."/>
            <person name="Raposo P."/>
            <person name="Froufe H.J.C."/>
            <person name="Barroso C.S."/>
            <person name="Egas C."/>
        </authorList>
    </citation>
    <scope>NUCLEOTIDE SEQUENCE [LARGE SCALE GENOMIC DNA]</scope>
    <source>
        <strain evidence="4 5">AF-68</strain>
    </source>
</reference>
<evidence type="ECO:0000313" key="5">
    <source>
        <dbReference type="Proteomes" id="UP000266178"/>
    </source>
</evidence>
<evidence type="ECO:0000256" key="1">
    <source>
        <dbReference type="ARBA" id="ARBA00022679"/>
    </source>
</evidence>
<dbReference type="GO" id="GO:0005829">
    <property type="term" value="C:cytosol"/>
    <property type="evidence" value="ECO:0007669"/>
    <property type="project" value="TreeGrafter"/>
</dbReference>
<dbReference type="AlphaFoldDB" id="A0A399F8P4"/>
<dbReference type="InterPro" id="IPR036117">
    <property type="entry name" value="DhaL_dom_sf"/>
</dbReference>
<dbReference type="PANTHER" id="PTHR28629">
    <property type="entry name" value="TRIOKINASE/FMN CYCLASE"/>
    <property type="match status" value="1"/>
</dbReference>
<comment type="caution">
    <text evidence="4">The sequence shown here is derived from an EMBL/GenBank/DDBJ whole genome shotgun (WGS) entry which is preliminary data.</text>
</comment>
<keyword evidence="1 4" id="KW-0808">Transferase</keyword>
<dbReference type="Pfam" id="PF02734">
    <property type="entry name" value="Dak2"/>
    <property type="match status" value="1"/>
</dbReference>
<dbReference type="EMBL" id="QWLB01000017">
    <property type="protein sequence ID" value="RIH92608.1"/>
    <property type="molecule type" value="Genomic_DNA"/>
</dbReference>
<proteinExistence type="predicted"/>